<dbReference type="AlphaFoldDB" id="A0A5R8YS23"/>
<sequence length="222" mass="23370">MSDTAGPTSPLSRSEPQGPTPGRRRRDAAATRQAILDAAVPAFTRYGYDGVGVRDIAESAGVTAMLINRYFGSKERLFAEAVDVAFAPRAVIAGTGVELAEKTARALVARTAPEAEELGPFLLMLRSAANPRAAQIMREAIGRHAGRHLDEELSGTATGVRAELMLSLQAGVWLMRSVLGTPALTQGQPETLARWIESLFQVLVTPATAASPRPEPGAGSGP</sequence>
<feature type="compositionally biased region" description="Polar residues" evidence="5">
    <location>
        <begin position="1"/>
        <end position="17"/>
    </location>
</feature>
<dbReference type="SUPFAM" id="SSF46689">
    <property type="entry name" value="Homeodomain-like"/>
    <property type="match status" value="1"/>
</dbReference>
<dbReference type="PANTHER" id="PTHR30055">
    <property type="entry name" value="HTH-TYPE TRANSCRIPTIONAL REGULATOR RUTR"/>
    <property type="match status" value="1"/>
</dbReference>
<organism evidence="7 8">
    <name type="scientific">Microbispora triticiradicis</name>
    <dbReference type="NCBI Taxonomy" id="2200763"/>
    <lineage>
        <taxon>Bacteria</taxon>
        <taxon>Bacillati</taxon>
        <taxon>Actinomycetota</taxon>
        <taxon>Actinomycetes</taxon>
        <taxon>Streptosporangiales</taxon>
        <taxon>Streptosporangiaceae</taxon>
        <taxon>Microbispora</taxon>
    </lineage>
</organism>
<keyword evidence="1" id="KW-0805">Transcription regulation</keyword>
<evidence type="ECO:0000259" key="6">
    <source>
        <dbReference type="PROSITE" id="PS50977"/>
    </source>
</evidence>
<keyword evidence="2 4" id="KW-0238">DNA-binding</keyword>
<feature type="domain" description="HTH tetR-type" evidence="6">
    <location>
        <begin position="29"/>
        <end position="89"/>
    </location>
</feature>
<dbReference type="SUPFAM" id="SSF48498">
    <property type="entry name" value="Tetracyclin repressor-like, C-terminal domain"/>
    <property type="match status" value="1"/>
</dbReference>
<evidence type="ECO:0000313" key="7">
    <source>
        <dbReference type="EMBL" id="TLP56250.1"/>
    </source>
</evidence>
<dbReference type="PRINTS" id="PR00455">
    <property type="entry name" value="HTHTETR"/>
</dbReference>
<evidence type="ECO:0000313" key="8">
    <source>
        <dbReference type="Proteomes" id="UP000309033"/>
    </source>
</evidence>
<reference evidence="7" key="1">
    <citation type="submission" date="2019-05" db="EMBL/GenBank/DDBJ databases">
        <title>Isolation, diversity and antifungal activity of Actinobacteria from wheat.</title>
        <authorList>
            <person name="Yu B."/>
        </authorList>
    </citation>
    <scope>NUCLEOTIDE SEQUENCE [LARGE SCALE GENOMIC DNA]</scope>
    <source>
        <strain evidence="7">NEAU-HEGS1-5</strain>
    </source>
</reference>
<dbReference type="OrthoDB" id="3635456at2"/>
<name>A0A5R8YS23_9ACTN</name>
<dbReference type="Proteomes" id="UP000309033">
    <property type="component" value="Unassembled WGS sequence"/>
</dbReference>
<dbReference type="InterPro" id="IPR009057">
    <property type="entry name" value="Homeodomain-like_sf"/>
</dbReference>
<dbReference type="Pfam" id="PF17920">
    <property type="entry name" value="TetR_C_16"/>
    <property type="match status" value="1"/>
</dbReference>
<gene>
    <name evidence="7" type="ORF">FED44_23255</name>
</gene>
<dbReference type="Gene3D" id="1.10.357.10">
    <property type="entry name" value="Tetracycline Repressor, domain 2"/>
    <property type="match status" value="1"/>
</dbReference>
<keyword evidence="3" id="KW-0804">Transcription</keyword>
<evidence type="ECO:0000256" key="5">
    <source>
        <dbReference type="SAM" id="MobiDB-lite"/>
    </source>
</evidence>
<feature type="DNA-binding region" description="H-T-H motif" evidence="4">
    <location>
        <begin position="52"/>
        <end position="71"/>
    </location>
</feature>
<dbReference type="Pfam" id="PF00440">
    <property type="entry name" value="TetR_N"/>
    <property type="match status" value="1"/>
</dbReference>
<evidence type="ECO:0000256" key="2">
    <source>
        <dbReference type="ARBA" id="ARBA00023125"/>
    </source>
</evidence>
<dbReference type="EMBL" id="VANP01000009">
    <property type="protein sequence ID" value="TLP56250.1"/>
    <property type="molecule type" value="Genomic_DNA"/>
</dbReference>
<evidence type="ECO:0000256" key="1">
    <source>
        <dbReference type="ARBA" id="ARBA00023015"/>
    </source>
</evidence>
<dbReference type="PROSITE" id="PS50977">
    <property type="entry name" value="HTH_TETR_2"/>
    <property type="match status" value="1"/>
</dbReference>
<keyword evidence="8" id="KW-1185">Reference proteome</keyword>
<evidence type="ECO:0000256" key="3">
    <source>
        <dbReference type="ARBA" id="ARBA00023163"/>
    </source>
</evidence>
<accession>A0A5R8YS23</accession>
<proteinExistence type="predicted"/>
<feature type="region of interest" description="Disordered" evidence="5">
    <location>
        <begin position="1"/>
        <end position="26"/>
    </location>
</feature>
<comment type="caution">
    <text evidence="7">The sequence shown here is derived from an EMBL/GenBank/DDBJ whole genome shotgun (WGS) entry which is preliminary data.</text>
</comment>
<dbReference type="PANTHER" id="PTHR30055:SF234">
    <property type="entry name" value="HTH-TYPE TRANSCRIPTIONAL REGULATOR BETI"/>
    <property type="match status" value="1"/>
</dbReference>
<dbReference type="InterPro" id="IPR050109">
    <property type="entry name" value="HTH-type_TetR-like_transc_reg"/>
</dbReference>
<dbReference type="GO" id="GO:0000976">
    <property type="term" value="F:transcription cis-regulatory region binding"/>
    <property type="evidence" value="ECO:0007669"/>
    <property type="project" value="TreeGrafter"/>
</dbReference>
<dbReference type="InterPro" id="IPR041678">
    <property type="entry name" value="TetR_C_16"/>
</dbReference>
<dbReference type="GO" id="GO:0003700">
    <property type="term" value="F:DNA-binding transcription factor activity"/>
    <property type="evidence" value="ECO:0007669"/>
    <property type="project" value="TreeGrafter"/>
</dbReference>
<evidence type="ECO:0000256" key="4">
    <source>
        <dbReference type="PROSITE-ProRule" id="PRU00335"/>
    </source>
</evidence>
<protein>
    <submittedName>
        <fullName evidence="7">Helix-turn-helix transcriptional regulator</fullName>
    </submittedName>
</protein>
<dbReference type="InterPro" id="IPR036271">
    <property type="entry name" value="Tet_transcr_reg_TetR-rel_C_sf"/>
</dbReference>
<dbReference type="InterPro" id="IPR001647">
    <property type="entry name" value="HTH_TetR"/>
</dbReference>